<dbReference type="AlphaFoldDB" id="A0AAD7UMX9"/>
<accession>A0AAD7UMX9</accession>
<keyword evidence="1" id="KW-0175">Coiled coil</keyword>
<dbReference type="EMBL" id="JAQMWT010000096">
    <property type="protein sequence ID" value="KAJ8610708.1"/>
    <property type="molecule type" value="Genomic_DNA"/>
</dbReference>
<dbReference type="PANTHER" id="PTHR45725:SF1">
    <property type="entry name" value="DISHEVELLED ASSOCIATED ACTIVATOR OF MORPHOGENESIS, ISOFORM D"/>
    <property type="match status" value="1"/>
</dbReference>
<proteinExistence type="predicted"/>
<dbReference type="InterPro" id="IPR042201">
    <property type="entry name" value="FH2_Formin_sf"/>
</dbReference>
<feature type="compositionally biased region" description="Basic and acidic residues" evidence="2">
    <location>
        <begin position="202"/>
        <end position="212"/>
    </location>
</feature>
<protein>
    <recommendedName>
        <fullName evidence="3">FH2 domain-containing protein</fullName>
    </recommendedName>
</protein>
<dbReference type="Proteomes" id="UP001230188">
    <property type="component" value="Unassembled WGS sequence"/>
</dbReference>
<keyword evidence="5" id="KW-1185">Reference proteome</keyword>
<evidence type="ECO:0000256" key="2">
    <source>
        <dbReference type="SAM" id="MobiDB-lite"/>
    </source>
</evidence>
<gene>
    <name evidence="4" type="ORF">CTAYLR_005675</name>
</gene>
<dbReference type="Pfam" id="PF02181">
    <property type="entry name" value="FH2"/>
    <property type="match status" value="1"/>
</dbReference>
<organism evidence="4 5">
    <name type="scientific">Chrysophaeum taylorii</name>
    <dbReference type="NCBI Taxonomy" id="2483200"/>
    <lineage>
        <taxon>Eukaryota</taxon>
        <taxon>Sar</taxon>
        <taxon>Stramenopiles</taxon>
        <taxon>Ochrophyta</taxon>
        <taxon>Pelagophyceae</taxon>
        <taxon>Pelagomonadales</taxon>
        <taxon>Pelagomonadaceae</taxon>
        <taxon>Chrysophaeum</taxon>
    </lineage>
</organism>
<feature type="domain" description="FH2" evidence="3">
    <location>
        <begin position="256"/>
        <end position="690"/>
    </location>
</feature>
<feature type="region of interest" description="Disordered" evidence="2">
    <location>
        <begin position="777"/>
        <end position="840"/>
    </location>
</feature>
<evidence type="ECO:0000313" key="4">
    <source>
        <dbReference type="EMBL" id="KAJ8610708.1"/>
    </source>
</evidence>
<dbReference type="SUPFAM" id="SSF101447">
    <property type="entry name" value="Formin homology 2 domain (FH2 domain)"/>
    <property type="match status" value="1"/>
</dbReference>
<feature type="region of interest" description="Disordered" evidence="2">
    <location>
        <begin position="17"/>
        <end position="51"/>
    </location>
</feature>
<dbReference type="Gene3D" id="1.20.58.2220">
    <property type="entry name" value="Formin, FH2 domain"/>
    <property type="match status" value="1"/>
</dbReference>
<feature type="compositionally biased region" description="Basic residues" evidence="2">
    <location>
        <begin position="809"/>
        <end position="820"/>
    </location>
</feature>
<feature type="coiled-coil region" evidence="1">
    <location>
        <begin position="661"/>
        <end position="688"/>
    </location>
</feature>
<feature type="region of interest" description="Disordered" evidence="2">
    <location>
        <begin position="705"/>
        <end position="724"/>
    </location>
</feature>
<dbReference type="InterPro" id="IPR015425">
    <property type="entry name" value="FH2_Formin"/>
</dbReference>
<name>A0AAD7UMX9_9STRA</name>
<dbReference type="InterPro" id="IPR051425">
    <property type="entry name" value="Formin_Homology"/>
</dbReference>
<comment type="caution">
    <text evidence="4">The sequence shown here is derived from an EMBL/GenBank/DDBJ whole genome shotgun (WGS) entry which is preliminary data.</text>
</comment>
<dbReference type="PROSITE" id="PS51444">
    <property type="entry name" value="FH2"/>
    <property type="match status" value="1"/>
</dbReference>
<reference evidence="4" key="1">
    <citation type="submission" date="2023-01" db="EMBL/GenBank/DDBJ databases">
        <title>Metagenome sequencing of chrysophaentin producing Chrysophaeum taylorii.</title>
        <authorList>
            <person name="Davison J."/>
            <person name="Bewley C."/>
        </authorList>
    </citation>
    <scope>NUCLEOTIDE SEQUENCE</scope>
    <source>
        <strain evidence="4">NIES-1699</strain>
    </source>
</reference>
<evidence type="ECO:0000313" key="5">
    <source>
        <dbReference type="Proteomes" id="UP001230188"/>
    </source>
</evidence>
<evidence type="ECO:0000259" key="3">
    <source>
        <dbReference type="PROSITE" id="PS51444"/>
    </source>
</evidence>
<feature type="region of interest" description="Disordered" evidence="2">
    <location>
        <begin position="188"/>
        <end position="212"/>
    </location>
</feature>
<evidence type="ECO:0000256" key="1">
    <source>
        <dbReference type="SAM" id="Coils"/>
    </source>
</evidence>
<dbReference type="PANTHER" id="PTHR45725">
    <property type="entry name" value="FORMIN HOMOLOGY 2 FAMILY MEMBER"/>
    <property type="match status" value="1"/>
</dbReference>
<feature type="compositionally biased region" description="Low complexity" evidence="2">
    <location>
        <begin position="821"/>
        <end position="840"/>
    </location>
</feature>
<dbReference type="SMART" id="SM00498">
    <property type="entry name" value="FH2"/>
    <property type="match status" value="1"/>
</dbReference>
<sequence>MDGRAALLAELEKKRAVVTPGPPGPTIVSPRVRVRTPPTTPGSPIHAASARDAALKARRRSMTPDDKESLLKSEDKVIGAALSLHVIHDVSLSDLDARLAAWGVEDQLRARALETIRNKTHALIRKKTSPPQKKRLSFEENEARRMVGAPRINEKKSDGLDKYRRMLSVGVPEAAVLAAAKRDGVNASALCGGSEEEEEEEEKKKGPPAEEKKDELAAYRKMVSLGVPAAAVRARMARERRSEAEMDAVAPGGDVPKPKVTPKRRVKALHWEKLEEDKIDVSLTVWVEPSELNLVEDDDLALLEEMFATVPKALKKKKNSESSSSSLKKISLLKDARRASNVAIGLTYFSKRFGDDDSATCRAVLGLDEWFDAPRLRSLQALLPTPDEVAAVRGYKGDPEKLARPERFFRATLPFPELGSRIDIGIFRAEYDEVAWEARHAAKTVQAACDSLRDSAGLALVLRSLLKFGNALNAGLSCGEAKGVSIASLDRVATAKANDGSSLLDFLAGVLAKKNQVSLLDFVDDIPNLADAARGADESNTSTAHRRLAHQLAATKADLDKATRRLRDIDPASLDLERNAMACEDKKPARRREHELLGAEKATTTRFVREAKRCCAAAETVIASLDHQLRRLAKAKKDLCTYFGETGADVRDVFKALDVFVAQVKRARDKQRRQIEAKKRQEDRLLKKAHRAKSLSSIDDADDADVAAKKKKQPLRSASGASDLKPSLTLSLSKVRTAYNQKESKKREYSLFMAQIDEMPPTPGSIADDYYDDLDSADKALLPPAGVPSPRTLHKLQPPPGDKENHPSRLAHHLAARRPKSTPSSSSSSSSSTWWTSKLF</sequence>
<feature type="compositionally biased region" description="Low complexity" evidence="2">
    <location>
        <begin position="26"/>
        <end position="51"/>
    </location>
</feature>